<dbReference type="GO" id="GO:0016887">
    <property type="term" value="F:ATP hydrolysis activity"/>
    <property type="evidence" value="ECO:0007669"/>
    <property type="project" value="InterPro"/>
</dbReference>
<dbReference type="RefSeq" id="WP_081321479.1">
    <property type="nucleotide sequence ID" value="NZ_RBRL01000388.1"/>
</dbReference>
<dbReference type="SUPFAM" id="SSF52540">
    <property type="entry name" value="P-loop containing nucleoside triphosphate hydrolases"/>
    <property type="match status" value="1"/>
</dbReference>
<dbReference type="AlphaFoldDB" id="A0A3M4PZ37"/>
<dbReference type="PANTHER" id="PTHR43581">
    <property type="entry name" value="ATP/GTP PHOSPHATASE"/>
    <property type="match status" value="1"/>
</dbReference>
<evidence type="ECO:0000313" key="3">
    <source>
        <dbReference type="Proteomes" id="UP000277179"/>
    </source>
</evidence>
<dbReference type="EMBL" id="RBRL01000388">
    <property type="protein sequence ID" value="RMQ83451.1"/>
    <property type="molecule type" value="Genomic_DNA"/>
</dbReference>
<organism evidence="2 3">
    <name type="scientific">Pseudomonas salomonii</name>
    <dbReference type="NCBI Taxonomy" id="191391"/>
    <lineage>
        <taxon>Bacteria</taxon>
        <taxon>Pseudomonadati</taxon>
        <taxon>Pseudomonadota</taxon>
        <taxon>Gammaproteobacteria</taxon>
        <taxon>Pseudomonadales</taxon>
        <taxon>Pseudomonadaceae</taxon>
        <taxon>Pseudomonas</taxon>
    </lineage>
</organism>
<dbReference type="Gene3D" id="3.40.50.300">
    <property type="entry name" value="P-loop containing nucleotide triphosphate hydrolases"/>
    <property type="match status" value="1"/>
</dbReference>
<name>A0A3M4PZ37_9PSED</name>
<dbReference type="InterPro" id="IPR027417">
    <property type="entry name" value="P-loop_NTPase"/>
</dbReference>
<feature type="domain" description="ATPase AAA-type core" evidence="1">
    <location>
        <begin position="103"/>
        <end position="252"/>
    </location>
</feature>
<gene>
    <name evidence="2" type="ORF">ALP97_02068</name>
</gene>
<dbReference type="InterPro" id="IPR003959">
    <property type="entry name" value="ATPase_AAA_core"/>
</dbReference>
<dbReference type="GO" id="GO:0005524">
    <property type="term" value="F:ATP binding"/>
    <property type="evidence" value="ECO:0007669"/>
    <property type="project" value="InterPro"/>
</dbReference>
<dbReference type="Pfam" id="PF13304">
    <property type="entry name" value="AAA_21"/>
    <property type="match status" value="1"/>
</dbReference>
<dbReference type="InterPro" id="IPR051396">
    <property type="entry name" value="Bact_Antivir_Def_Nuclease"/>
</dbReference>
<protein>
    <recommendedName>
        <fullName evidence="1">ATPase AAA-type core domain-containing protein</fullName>
    </recommendedName>
</protein>
<sequence>MEVCFVVGRNGAGKSQYLIDQAKGNNQDSLYLCNTVHDRSQELKTSKRFSVKNTGSHPNNVMKSVIKKMMREGTHRLHQIEKILLYCGYASHITVTMRAGKIDSRLDDFSDTSSIKKLTEMIDNYFNGEDEISFNVNFGETSDISSLSKLENLLHQEKPLRHYGMVKAIEISLYKNNGEPVPLLNASSGELSLMTSLIFVLGEISGTNMILIDEPENSLHPRWQREYTSMLCSLIEYHEVKVIIATHSPLIVTGAQLDERVSSSIYHPATGNLEFSSSTNIEELLWGQFEIISPKSRFLSEKLAEKLEELSAHKVSLNQSIEFIDSASKASFDDGQQDIFIAARQLADSIARG</sequence>
<dbReference type="PANTHER" id="PTHR43581:SF2">
    <property type="entry name" value="EXCINUCLEASE ATPASE SUBUNIT"/>
    <property type="match status" value="1"/>
</dbReference>
<proteinExistence type="predicted"/>
<evidence type="ECO:0000313" key="2">
    <source>
        <dbReference type="EMBL" id="RMQ83451.1"/>
    </source>
</evidence>
<dbReference type="Proteomes" id="UP000277179">
    <property type="component" value="Unassembled WGS sequence"/>
</dbReference>
<reference evidence="2 3" key="1">
    <citation type="submission" date="2018-08" db="EMBL/GenBank/DDBJ databases">
        <title>Recombination of ecologically and evolutionarily significant loci maintains genetic cohesion in the Pseudomonas syringae species complex.</title>
        <authorList>
            <person name="Dillon M."/>
            <person name="Thakur S."/>
            <person name="Almeida R.N.D."/>
            <person name="Weir B.S."/>
            <person name="Guttman D.S."/>
        </authorList>
    </citation>
    <scope>NUCLEOTIDE SEQUENCE [LARGE SCALE GENOMIC DNA]</scope>
    <source>
        <strain evidence="2 3">ICMP 11288</strain>
    </source>
</reference>
<evidence type="ECO:0000259" key="1">
    <source>
        <dbReference type="Pfam" id="PF13304"/>
    </source>
</evidence>
<accession>A0A3M4PZ37</accession>
<comment type="caution">
    <text evidence="2">The sequence shown here is derived from an EMBL/GenBank/DDBJ whole genome shotgun (WGS) entry which is preliminary data.</text>
</comment>